<feature type="compositionally biased region" description="Gly residues" evidence="1">
    <location>
        <begin position="1"/>
        <end position="15"/>
    </location>
</feature>
<feature type="compositionally biased region" description="Basic residues" evidence="1">
    <location>
        <begin position="100"/>
        <end position="111"/>
    </location>
</feature>
<name>A0ABQ4XHL8_9ASTR</name>
<comment type="caution">
    <text evidence="2">The sequence shown here is derived from an EMBL/GenBank/DDBJ whole genome shotgun (WGS) entry which is preliminary data.</text>
</comment>
<accession>A0ABQ4XHL8</accession>
<gene>
    <name evidence="2" type="ORF">Tco_0678997</name>
</gene>
<dbReference type="Proteomes" id="UP001151760">
    <property type="component" value="Unassembled WGS sequence"/>
</dbReference>
<feature type="region of interest" description="Disordered" evidence="1">
    <location>
        <begin position="1"/>
        <end position="43"/>
    </location>
</feature>
<feature type="compositionally biased region" description="Basic and acidic residues" evidence="1">
    <location>
        <begin position="22"/>
        <end position="34"/>
    </location>
</feature>
<evidence type="ECO:0000313" key="3">
    <source>
        <dbReference type="Proteomes" id="UP001151760"/>
    </source>
</evidence>
<organism evidence="2 3">
    <name type="scientific">Tanacetum coccineum</name>
    <dbReference type="NCBI Taxonomy" id="301880"/>
    <lineage>
        <taxon>Eukaryota</taxon>
        <taxon>Viridiplantae</taxon>
        <taxon>Streptophyta</taxon>
        <taxon>Embryophyta</taxon>
        <taxon>Tracheophyta</taxon>
        <taxon>Spermatophyta</taxon>
        <taxon>Magnoliopsida</taxon>
        <taxon>eudicotyledons</taxon>
        <taxon>Gunneridae</taxon>
        <taxon>Pentapetalae</taxon>
        <taxon>asterids</taxon>
        <taxon>campanulids</taxon>
        <taxon>Asterales</taxon>
        <taxon>Asteraceae</taxon>
        <taxon>Asteroideae</taxon>
        <taxon>Anthemideae</taxon>
        <taxon>Anthemidinae</taxon>
        <taxon>Tanacetum</taxon>
    </lineage>
</organism>
<evidence type="ECO:0000313" key="2">
    <source>
        <dbReference type="EMBL" id="GJS64433.1"/>
    </source>
</evidence>
<sequence>MGGGVGGGEDCGGMERGWCIKSGREQRPGEERRGGGRARLSCGTSMLLNPSQNRKKGFLLMLYGGGGIPFQLKSDSLPHAHAQTIKTYYKHQENQESRKLKIQKTKRHSQL</sequence>
<feature type="region of interest" description="Disordered" evidence="1">
    <location>
        <begin position="89"/>
        <end position="111"/>
    </location>
</feature>
<evidence type="ECO:0000256" key="1">
    <source>
        <dbReference type="SAM" id="MobiDB-lite"/>
    </source>
</evidence>
<feature type="compositionally biased region" description="Basic and acidic residues" evidence="1">
    <location>
        <begin position="90"/>
        <end position="99"/>
    </location>
</feature>
<keyword evidence="3" id="KW-1185">Reference proteome</keyword>
<proteinExistence type="predicted"/>
<reference evidence="2" key="1">
    <citation type="journal article" date="2022" name="Int. J. Mol. Sci.">
        <title>Draft Genome of Tanacetum Coccineum: Genomic Comparison of Closely Related Tanacetum-Family Plants.</title>
        <authorList>
            <person name="Yamashiro T."/>
            <person name="Shiraishi A."/>
            <person name="Nakayama K."/>
            <person name="Satake H."/>
        </authorList>
    </citation>
    <scope>NUCLEOTIDE SEQUENCE</scope>
</reference>
<dbReference type="EMBL" id="BQNB010009505">
    <property type="protein sequence ID" value="GJS64433.1"/>
    <property type="molecule type" value="Genomic_DNA"/>
</dbReference>
<protein>
    <submittedName>
        <fullName evidence="2">Uncharacterized protein</fullName>
    </submittedName>
</protein>
<reference evidence="2" key="2">
    <citation type="submission" date="2022-01" db="EMBL/GenBank/DDBJ databases">
        <authorList>
            <person name="Yamashiro T."/>
            <person name="Shiraishi A."/>
            <person name="Satake H."/>
            <person name="Nakayama K."/>
        </authorList>
    </citation>
    <scope>NUCLEOTIDE SEQUENCE</scope>
</reference>